<evidence type="ECO:0000256" key="2">
    <source>
        <dbReference type="ARBA" id="ARBA00022723"/>
    </source>
</evidence>
<organism evidence="6 7">
    <name type="scientific">Candidatus Portnoybacteria bacterium CG_4_8_14_3_um_filter_44_15</name>
    <dbReference type="NCBI Taxonomy" id="1974803"/>
    <lineage>
        <taxon>Bacteria</taxon>
        <taxon>Candidatus Portnoyibacteriota</taxon>
    </lineage>
</organism>
<reference evidence="7" key="1">
    <citation type="submission" date="2017-09" db="EMBL/GenBank/DDBJ databases">
        <title>Depth-based differentiation of microbial function through sediment-hosted aquifers and enrichment of novel symbionts in the deep terrestrial subsurface.</title>
        <authorList>
            <person name="Probst A.J."/>
            <person name="Ladd B."/>
            <person name="Jarett J.K."/>
            <person name="Geller-Mcgrath D.E."/>
            <person name="Sieber C.M.K."/>
            <person name="Emerson J.B."/>
            <person name="Anantharaman K."/>
            <person name="Thomas B.C."/>
            <person name="Malmstrom R."/>
            <person name="Stieglmeier M."/>
            <person name="Klingl A."/>
            <person name="Woyke T."/>
            <person name="Ryan C.M."/>
            <person name="Banfield J.F."/>
        </authorList>
    </citation>
    <scope>NUCLEOTIDE SEQUENCE [LARGE SCALE GENOMIC DNA]</scope>
</reference>
<dbReference type="EMBL" id="PFGW01000008">
    <property type="protein sequence ID" value="PIW74857.1"/>
    <property type="molecule type" value="Genomic_DNA"/>
</dbReference>
<dbReference type="GO" id="GO:0005506">
    <property type="term" value="F:iron ion binding"/>
    <property type="evidence" value="ECO:0007669"/>
    <property type="project" value="InterPro"/>
</dbReference>
<evidence type="ECO:0000259" key="5">
    <source>
        <dbReference type="Pfam" id="PF06397"/>
    </source>
</evidence>
<accession>A0A2M7IEA1</accession>
<keyword evidence="1" id="KW-0813">Transport</keyword>
<dbReference type="AlphaFoldDB" id="A0A2M7IEA1"/>
<dbReference type="Proteomes" id="UP000231673">
    <property type="component" value="Unassembled WGS sequence"/>
</dbReference>
<name>A0A2M7IEA1_9BACT</name>
<sequence length="53" mass="5776">MTQINQTYKCNLCGNVVQVIAAGTGELSCCGQPMVLQNQDEAVETLEKTKENE</sequence>
<feature type="domain" description="Desulfoferrodoxin N-terminal" evidence="5">
    <location>
        <begin position="3"/>
        <end position="36"/>
    </location>
</feature>
<evidence type="ECO:0000256" key="4">
    <source>
        <dbReference type="ARBA" id="ARBA00023004"/>
    </source>
</evidence>
<proteinExistence type="predicted"/>
<dbReference type="SUPFAM" id="SSF57802">
    <property type="entry name" value="Rubredoxin-like"/>
    <property type="match status" value="1"/>
</dbReference>
<evidence type="ECO:0000256" key="1">
    <source>
        <dbReference type="ARBA" id="ARBA00022448"/>
    </source>
</evidence>
<evidence type="ECO:0000313" key="6">
    <source>
        <dbReference type="EMBL" id="PIW74857.1"/>
    </source>
</evidence>
<keyword evidence="2" id="KW-0479">Metal-binding</keyword>
<dbReference type="InterPro" id="IPR038094">
    <property type="entry name" value="Desulfoferrodoxin_N_sf"/>
</dbReference>
<dbReference type="NCBIfam" id="TIGR00319">
    <property type="entry name" value="desulf_FeS4"/>
    <property type="match status" value="1"/>
</dbReference>
<dbReference type="Gene3D" id="2.20.28.100">
    <property type="entry name" value="Desulphoferrodoxin, N-terminal domain"/>
    <property type="match status" value="1"/>
</dbReference>
<dbReference type="InterPro" id="IPR004462">
    <property type="entry name" value="Desulfoferrodoxin_N"/>
</dbReference>
<evidence type="ECO:0000256" key="3">
    <source>
        <dbReference type="ARBA" id="ARBA00022982"/>
    </source>
</evidence>
<comment type="caution">
    <text evidence="6">The sequence shown here is derived from an EMBL/GenBank/DDBJ whole genome shotgun (WGS) entry which is preliminary data.</text>
</comment>
<dbReference type="CDD" id="cd00974">
    <property type="entry name" value="DSRD"/>
    <property type="match status" value="1"/>
</dbReference>
<keyword evidence="4" id="KW-0408">Iron</keyword>
<gene>
    <name evidence="6" type="ORF">CO003_00385</name>
</gene>
<keyword evidence="3" id="KW-0249">Electron transport</keyword>
<evidence type="ECO:0000313" key="7">
    <source>
        <dbReference type="Proteomes" id="UP000231673"/>
    </source>
</evidence>
<dbReference type="Pfam" id="PF06397">
    <property type="entry name" value="Desulfoferrod_N"/>
    <property type="match status" value="1"/>
</dbReference>
<protein>
    <recommendedName>
        <fullName evidence="5">Desulfoferrodoxin N-terminal domain-containing protein</fullName>
    </recommendedName>
</protein>